<sequence length="303" mass="31864">MSPAPRPVISVVVPTGGGRPERLRPTLACLAAQRDAPPHEVVVVVDADEVPAEVGAAPGPPARDGVGSAPPLVVVRGPGRGRAAARNAGVAAASAPRLVFVDDDVLVGEDFLAAHHRARGPSLFCHGRMRELPTAAALVAELAEGDAADARDARRALGAGRTRAPRRRLVTNALERAVEGMDAGTVPDVAPWLGSVGANLAVDRAEVEAVGGFDESFGTTWGCEDLELGRRLHGRGLRRRLVPDALGVHLSHGRPDRWEQHARNLERFAALHPEPAVTHLAELLCADGDPVRYVDAVRRGDAP</sequence>
<dbReference type="Pfam" id="PF13641">
    <property type="entry name" value="Glyco_tranf_2_3"/>
    <property type="match status" value="1"/>
</dbReference>
<dbReference type="PANTHER" id="PTHR43685:SF3">
    <property type="entry name" value="SLR2126 PROTEIN"/>
    <property type="match status" value="1"/>
</dbReference>
<dbReference type="Proteomes" id="UP000678016">
    <property type="component" value="Chromosome"/>
</dbReference>
<gene>
    <name evidence="1" type="ORF">KGD83_16370</name>
</gene>
<dbReference type="RefSeq" id="WP_212640023.1">
    <property type="nucleotide sequence ID" value="NZ_CP074132.1"/>
</dbReference>
<dbReference type="EMBL" id="CP074132">
    <property type="protein sequence ID" value="QUX26935.1"/>
    <property type="molecule type" value="Genomic_DNA"/>
</dbReference>
<dbReference type="SUPFAM" id="SSF53448">
    <property type="entry name" value="Nucleotide-diphospho-sugar transferases"/>
    <property type="match status" value="1"/>
</dbReference>
<organism evidence="1 2">
    <name type="scientific">Nocardiopsis akebiae</name>
    <dbReference type="NCBI Taxonomy" id="2831968"/>
    <lineage>
        <taxon>Bacteria</taxon>
        <taxon>Bacillati</taxon>
        <taxon>Actinomycetota</taxon>
        <taxon>Actinomycetes</taxon>
        <taxon>Streptosporangiales</taxon>
        <taxon>Nocardiopsidaceae</taxon>
        <taxon>Nocardiopsis</taxon>
    </lineage>
</organism>
<keyword evidence="1" id="KW-0808">Transferase</keyword>
<keyword evidence="2" id="KW-1185">Reference proteome</keyword>
<protein>
    <submittedName>
        <fullName evidence="1">Glycosyltransferase</fullName>
        <ecNumber evidence="1">2.4.-.-</ecNumber>
    </submittedName>
</protein>
<dbReference type="EC" id="2.4.-.-" evidence="1"/>
<accession>A0ABX8BZ00</accession>
<dbReference type="GO" id="GO:0016757">
    <property type="term" value="F:glycosyltransferase activity"/>
    <property type="evidence" value="ECO:0007669"/>
    <property type="project" value="UniProtKB-KW"/>
</dbReference>
<dbReference type="InterPro" id="IPR050834">
    <property type="entry name" value="Glycosyltransf_2"/>
</dbReference>
<dbReference type="InterPro" id="IPR029044">
    <property type="entry name" value="Nucleotide-diphossugar_trans"/>
</dbReference>
<keyword evidence="1" id="KW-0328">Glycosyltransferase</keyword>
<evidence type="ECO:0000313" key="2">
    <source>
        <dbReference type="Proteomes" id="UP000678016"/>
    </source>
</evidence>
<name>A0ABX8BZ00_9ACTN</name>
<evidence type="ECO:0000313" key="1">
    <source>
        <dbReference type="EMBL" id="QUX26935.1"/>
    </source>
</evidence>
<reference evidence="2" key="1">
    <citation type="submission" date="2021-05" db="EMBL/GenBank/DDBJ databases">
        <title>Direct Submission.</title>
        <authorList>
            <person name="Li K."/>
            <person name="Gao J."/>
        </authorList>
    </citation>
    <scope>NUCLEOTIDE SEQUENCE [LARGE SCALE GENOMIC DNA]</scope>
    <source>
        <strain evidence="2">HDS12</strain>
    </source>
</reference>
<proteinExistence type="predicted"/>
<dbReference type="Gene3D" id="3.90.550.10">
    <property type="entry name" value="Spore Coat Polysaccharide Biosynthesis Protein SpsA, Chain A"/>
    <property type="match status" value="1"/>
</dbReference>
<dbReference type="PANTHER" id="PTHR43685">
    <property type="entry name" value="GLYCOSYLTRANSFERASE"/>
    <property type="match status" value="1"/>
</dbReference>